<reference evidence="5 6" key="1">
    <citation type="submission" date="2019-07" db="EMBL/GenBank/DDBJ databases">
        <title>Full genome sequence of Devosia sp. Gsoil 520.</title>
        <authorList>
            <person name="Im W.-T."/>
        </authorList>
    </citation>
    <scope>NUCLEOTIDE SEQUENCE [LARGE SCALE GENOMIC DNA]</scope>
    <source>
        <strain evidence="5 6">Gsoil 520</strain>
    </source>
</reference>
<keyword evidence="3" id="KW-0804">Transcription</keyword>
<dbReference type="RefSeq" id="WP_146291910.1">
    <property type="nucleotide sequence ID" value="NZ_CP042304.1"/>
</dbReference>
<gene>
    <name evidence="5" type="ORF">FPZ08_19125</name>
</gene>
<dbReference type="InterPro" id="IPR010982">
    <property type="entry name" value="Lambda_DNA-bd_dom_sf"/>
</dbReference>
<dbReference type="AlphaFoldDB" id="A0A5B8LZ76"/>
<dbReference type="EMBL" id="CP042304">
    <property type="protein sequence ID" value="QDZ12672.1"/>
    <property type="molecule type" value="Genomic_DNA"/>
</dbReference>
<dbReference type="InterPro" id="IPR028082">
    <property type="entry name" value="Peripla_BP_I"/>
</dbReference>
<evidence type="ECO:0000313" key="5">
    <source>
        <dbReference type="EMBL" id="QDZ12672.1"/>
    </source>
</evidence>
<accession>A0A5B8LZ76</accession>
<dbReference type="Gene3D" id="1.10.260.40">
    <property type="entry name" value="lambda repressor-like DNA-binding domains"/>
    <property type="match status" value="1"/>
</dbReference>
<evidence type="ECO:0000256" key="2">
    <source>
        <dbReference type="ARBA" id="ARBA00023125"/>
    </source>
</evidence>
<dbReference type="SUPFAM" id="SSF47413">
    <property type="entry name" value="lambda repressor-like DNA-binding domains"/>
    <property type="match status" value="1"/>
</dbReference>
<protein>
    <submittedName>
        <fullName evidence="5">LacI family transcriptional regulator</fullName>
    </submittedName>
</protein>
<evidence type="ECO:0000256" key="1">
    <source>
        <dbReference type="ARBA" id="ARBA00023015"/>
    </source>
</evidence>
<keyword evidence="6" id="KW-1185">Reference proteome</keyword>
<evidence type="ECO:0000259" key="4">
    <source>
        <dbReference type="PROSITE" id="PS50932"/>
    </source>
</evidence>
<dbReference type="GO" id="GO:0000976">
    <property type="term" value="F:transcription cis-regulatory region binding"/>
    <property type="evidence" value="ECO:0007669"/>
    <property type="project" value="TreeGrafter"/>
</dbReference>
<dbReference type="PANTHER" id="PTHR30146:SF109">
    <property type="entry name" value="HTH-TYPE TRANSCRIPTIONAL REGULATOR GALS"/>
    <property type="match status" value="1"/>
</dbReference>
<keyword evidence="1" id="KW-0805">Transcription regulation</keyword>
<dbReference type="Pfam" id="PF00356">
    <property type="entry name" value="LacI"/>
    <property type="match status" value="1"/>
</dbReference>
<organism evidence="5 6">
    <name type="scientific">Devosia ginsengisoli</name>
    <dbReference type="NCBI Taxonomy" id="400770"/>
    <lineage>
        <taxon>Bacteria</taxon>
        <taxon>Pseudomonadati</taxon>
        <taxon>Pseudomonadota</taxon>
        <taxon>Alphaproteobacteria</taxon>
        <taxon>Hyphomicrobiales</taxon>
        <taxon>Devosiaceae</taxon>
        <taxon>Devosia</taxon>
    </lineage>
</organism>
<sequence>MRRRGITSVELAKLAGVSSATISRAFAANSSMKPATRARILALADEHGFRPNAMARVLNNNQSRLVALVVNTVANPAEAEGLDQLIRRLQEQERMPLVLRCADHEDRSRLMRIASTYQVDHVVLYSDAVSIADATRIFHSAVPIIASSEPLEGRDISDVRLDADAATAEIVDHLVVQGRRHFVYLSGRASSHVDKQRMAWFAAALARHGLVFDLVEHGDYSYESGYREASLLLRRMQPDVIVCANDLMAIGVKDAAAALGHAVPDDLAIVGHDGVALAGWESHSITTIAPPPGAVSAALAEIIEQPADVPPQQRVIACVVHWGRSTGAPN</sequence>
<dbReference type="OrthoDB" id="9772505at2"/>
<feature type="domain" description="HTH lacI-type" evidence="4">
    <location>
        <begin position="6"/>
        <end position="60"/>
    </location>
</feature>
<dbReference type="InterPro" id="IPR000843">
    <property type="entry name" value="HTH_LacI"/>
</dbReference>
<dbReference type="PROSITE" id="PS50932">
    <property type="entry name" value="HTH_LACI_2"/>
    <property type="match status" value="1"/>
</dbReference>
<dbReference type="PANTHER" id="PTHR30146">
    <property type="entry name" value="LACI-RELATED TRANSCRIPTIONAL REPRESSOR"/>
    <property type="match status" value="1"/>
</dbReference>
<dbReference type="SUPFAM" id="SSF53822">
    <property type="entry name" value="Periplasmic binding protein-like I"/>
    <property type="match status" value="1"/>
</dbReference>
<dbReference type="InterPro" id="IPR046335">
    <property type="entry name" value="LacI/GalR-like_sensor"/>
</dbReference>
<name>A0A5B8LZ76_9HYPH</name>
<dbReference type="CDD" id="cd01392">
    <property type="entry name" value="HTH_LacI"/>
    <property type="match status" value="1"/>
</dbReference>
<dbReference type="KEGG" id="dea:FPZ08_19125"/>
<dbReference type="Gene3D" id="3.40.50.2300">
    <property type="match status" value="2"/>
</dbReference>
<evidence type="ECO:0000256" key="3">
    <source>
        <dbReference type="ARBA" id="ARBA00023163"/>
    </source>
</evidence>
<proteinExistence type="predicted"/>
<evidence type="ECO:0000313" key="6">
    <source>
        <dbReference type="Proteomes" id="UP000315364"/>
    </source>
</evidence>
<dbReference type="SMART" id="SM00354">
    <property type="entry name" value="HTH_LACI"/>
    <property type="match status" value="1"/>
</dbReference>
<keyword evidence="2" id="KW-0238">DNA-binding</keyword>
<dbReference type="Proteomes" id="UP000315364">
    <property type="component" value="Chromosome"/>
</dbReference>
<dbReference type="GO" id="GO:0003700">
    <property type="term" value="F:DNA-binding transcription factor activity"/>
    <property type="evidence" value="ECO:0007669"/>
    <property type="project" value="TreeGrafter"/>
</dbReference>
<dbReference type="Pfam" id="PF13377">
    <property type="entry name" value="Peripla_BP_3"/>
    <property type="match status" value="1"/>
</dbReference>